<keyword evidence="2" id="KW-1185">Reference proteome</keyword>
<proteinExistence type="predicted"/>
<dbReference type="Proteomes" id="UP001586593">
    <property type="component" value="Unassembled WGS sequence"/>
</dbReference>
<organism evidence="1 2">
    <name type="scientific">Phialemonium thermophilum</name>
    <dbReference type="NCBI Taxonomy" id="223376"/>
    <lineage>
        <taxon>Eukaryota</taxon>
        <taxon>Fungi</taxon>
        <taxon>Dikarya</taxon>
        <taxon>Ascomycota</taxon>
        <taxon>Pezizomycotina</taxon>
        <taxon>Sordariomycetes</taxon>
        <taxon>Sordariomycetidae</taxon>
        <taxon>Cephalothecales</taxon>
        <taxon>Cephalothecaceae</taxon>
        <taxon>Phialemonium</taxon>
    </lineage>
</organism>
<name>A0ABR3V085_9PEZI</name>
<protein>
    <submittedName>
        <fullName evidence="1">Uncharacterized protein</fullName>
    </submittedName>
</protein>
<sequence>MGPARRLAWPIETLSQPANGLEDCPKRDKGSYATIPTHPLLGPQMGSTQWSEAKWRTEGLCLLLAASAGAPAAAAFSCAQPLRLYRDCGSISFWVFSLLPLLFFFFNPRPGSLPASRYSLLCSLRGLSSSYHLRFPDPGVKPTVSHHVGPSRLRRRAARQALPRGWQRCATPRLVYSLDLVRRPGLWCAARLRKPKKSCCAVSPPPSPWASC</sequence>
<accession>A0ABR3V085</accession>
<comment type="caution">
    <text evidence="1">The sequence shown here is derived from an EMBL/GenBank/DDBJ whole genome shotgun (WGS) entry which is preliminary data.</text>
</comment>
<dbReference type="EMBL" id="JAZHXJ010003441">
    <property type="protein sequence ID" value="KAL1835164.1"/>
    <property type="molecule type" value="Genomic_DNA"/>
</dbReference>
<gene>
    <name evidence="1" type="ORF">VTK73DRAFT_6128</name>
</gene>
<evidence type="ECO:0000313" key="2">
    <source>
        <dbReference type="Proteomes" id="UP001586593"/>
    </source>
</evidence>
<reference evidence="1 2" key="1">
    <citation type="journal article" date="2024" name="Commun. Biol.">
        <title>Comparative genomic analysis of thermophilic fungi reveals convergent evolutionary adaptations and gene losses.</title>
        <authorList>
            <person name="Steindorff A.S."/>
            <person name="Aguilar-Pontes M.V."/>
            <person name="Robinson A.J."/>
            <person name="Andreopoulos B."/>
            <person name="LaButti K."/>
            <person name="Kuo A."/>
            <person name="Mondo S."/>
            <person name="Riley R."/>
            <person name="Otillar R."/>
            <person name="Haridas S."/>
            <person name="Lipzen A."/>
            <person name="Grimwood J."/>
            <person name="Schmutz J."/>
            <person name="Clum A."/>
            <person name="Reid I.D."/>
            <person name="Moisan M.C."/>
            <person name="Butler G."/>
            <person name="Nguyen T.T.M."/>
            <person name="Dewar K."/>
            <person name="Conant G."/>
            <person name="Drula E."/>
            <person name="Henrissat B."/>
            <person name="Hansel C."/>
            <person name="Singer S."/>
            <person name="Hutchinson M.I."/>
            <person name="de Vries R.P."/>
            <person name="Natvig D.O."/>
            <person name="Powell A.J."/>
            <person name="Tsang A."/>
            <person name="Grigoriev I.V."/>
        </authorList>
    </citation>
    <scope>NUCLEOTIDE SEQUENCE [LARGE SCALE GENOMIC DNA]</scope>
    <source>
        <strain evidence="1 2">ATCC 24622</strain>
    </source>
</reference>
<evidence type="ECO:0000313" key="1">
    <source>
        <dbReference type="EMBL" id="KAL1835164.1"/>
    </source>
</evidence>